<evidence type="ECO:0000313" key="2">
    <source>
        <dbReference type="Proteomes" id="UP000316770"/>
    </source>
</evidence>
<keyword evidence="2" id="KW-1185">Reference proteome</keyword>
<dbReference type="EMBL" id="CP036318">
    <property type="protein sequence ID" value="QDV59049.1"/>
    <property type="molecule type" value="Genomic_DNA"/>
</dbReference>
<name>A0A518J131_9BACT</name>
<dbReference type="RefSeq" id="WP_145290091.1">
    <property type="nucleotide sequence ID" value="NZ_CP036318.1"/>
</dbReference>
<sequence length="193" mass="21661">MHRSGGGQPNENLQSFAAAPVMPAVLPLKMLNRLITKFNDVMEHLVDAVRLRLIGPHLLGDIPQIPLPCKLDDALKAYGEPYEQSEGDVLPDTQNYTFEVHDLHLVQIWVWKSEVHQILYTSPRGDGATDLQTVFDAYGDGKEWTTWTEGYLYASADDSLRVWCSALPMIGVGTKEFVHFRDAHKSAAKEQDN</sequence>
<gene>
    <name evidence="1" type="ORF">Mal33_50740</name>
</gene>
<proteinExistence type="predicted"/>
<accession>A0A518J131</accession>
<dbReference type="AlphaFoldDB" id="A0A518J131"/>
<evidence type="ECO:0000313" key="1">
    <source>
        <dbReference type="EMBL" id="QDV59049.1"/>
    </source>
</evidence>
<reference evidence="1 2" key="1">
    <citation type="submission" date="2019-02" db="EMBL/GenBank/DDBJ databases">
        <title>Deep-cultivation of Planctomycetes and their phenomic and genomic characterization uncovers novel biology.</title>
        <authorList>
            <person name="Wiegand S."/>
            <person name="Jogler M."/>
            <person name="Boedeker C."/>
            <person name="Pinto D."/>
            <person name="Vollmers J."/>
            <person name="Rivas-Marin E."/>
            <person name="Kohn T."/>
            <person name="Peeters S.H."/>
            <person name="Heuer A."/>
            <person name="Rast P."/>
            <person name="Oberbeckmann S."/>
            <person name="Bunk B."/>
            <person name="Jeske O."/>
            <person name="Meyerdierks A."/>
            <person name="Storesund J.E."/>
            <person name="Kallscheuer N."/>
            <person name="Luecker S."/>
            <person name="Lage O.M."/>
            <person name="Pohl T."/>
            <person name="Merkel B.J."/>
            <person name="Hornburger P."/>
            <person name="Mueller R.-W."/>
            <person name="Bruemmer F."/>
            <person name="Labrenz M."/>
            <person name="Spormann A.M."/>
            <person name="Op den Camp H."/>
            <person name="Overmann J."/>
            <person name="Amann R."/>
            <person name="Jetten M.S.M."/>
            <person name="Mascher T."/>
            <person name="Medema M.H."/>
            <person name="Devos D.P."/>
            <person name="Kaster A.-K."/>
            <person name="Ovreas L."/>
            <person name="Rohde M."/>
            <person name="Galperin M.Y."/>
            <person name="Jogler C."/>
        </authorList>
    </citation>
    <scope>NUCLEOTIDE SEQUENCE [LARGE SCALE GENOMIC DNA]</scope>
    <source>
        <strain evidence="1 2">Mal33</strain>
    </source>
</reference>
<protein>
    <submittedName>
        <fullName evidence="1">Uncharacterized protein</fullName>
    </submittedName>
</protein>
<organism evidence="1 2">
    <name type="scientific">Rosistilla oblonga</name>
    <dbReference type="NCBI Taxonomy" id="2527990"/>
    <lineage>
        <taxon>Bacteria</taxon>
        <taxon>Pseudomonadati</taxon>
        <taxon>Planctomycetota</taxon>
        <taxon>Planctomycetia</taxon>
        <taxon>Pirellulales</taxon>
        <taxon>Pirellulaceae</taxon>
        <taxon>Rosistilla</taxon>
    </lineage>
</organism>
<dbReference type="Proteomes" id="UP000316770">
    <property type="component" value="Chromosome"/>
</dbReference>